<evidence type="ECO:0008006" key="5">
    <source>
        <dbReference type="Google" id="ProtNLM"/>
    </source>
</evidence>
<evidence type="ECO:0000313" key="3">
    <source>
        <dbReference type="EMBL" id="KAK6341283.1"/>
    </source>
</evidence>
<protein>
    <recommendedName>
        <fullName evidence="5">Hydrophobin</fullName>
    </recommendedName>
</protein>
<dbReference type="AlphaFoldDB" id="A0AAV9UL58"/>
<dbReference type="Proteomes" id="UP001375240">
    <property type="component" value="Unassembled WGS sequence"/>
</dbReference>
<feature type="compositionally biased region" description="Low complexity" evidence="1">
    <location>
        <begin position="48"/>
        <end position="72"/>
    </location>
</feature>
<dbReference type="EMBL" id="JAVHNQ010000007">
    <property type="protein sequence ID" value="KAK6341283.1"/>
    <property type="molecule type" value="Genomic_DNA"/>
</dbReference>
<sequence length="203" mass="20775">MQLLTLITFTLSALSAVSAAPSHGGRGRGSGRDGDVTVVPGRIGGTGASDADAGSDLNNNGNNNGGNTAIGNHDADVNQSSSSCGNGQIVCCNGPSTNTASSNTGSQKSKIFNEYPQYQYLLERLHGNKVSIPTSNRNKEVQQSNQCDSVTSFKSGSATPICKQTVSCCSDVQGDAVANVGCTALSFSIDTGNTVSFSRKGKQ</sequence>
<evidence type="ECO:0000256" key="2">
    <source>
        <dbReference type="SAM" id="SignalP"/>
    </source>
</evidence>
<feature type="region of interest" description="Disordered" evidence="1">
    <location>
        <begin position="18"/>
        <end position="78"/>
    </location>
</feature>
<reference evidence="3 4" key="1">
    <citation type="submission" date="2019-10" db="EMBL/GenBank/DDBJ databases">
        <authorList>
            <person name="Palmer J.M."/>
        </authorList>
    </citation>
    <scope>NUCLEOTIDE SEQUENCE [LARGE SCALE GENOMIC DNA]</scope>
    <source>
        <strain evidence="3 4">TWF696</strain>
    </source>
</reference>
<feature type="signal peptide" evidence="2">
    <location>
        <begin position="1"/>
        <end position="19"/>
    </location>
</feature>
<organism evidence="3 4">
    <name type="scientific">Orbilia brochopaga</name>
    <dbReference type="NCBI Taxonomy" id="3140254"/>
    <lineage>
        <taxon>Eukaryota</taxon>
        <taxon>Fungi</taxon>
        <taxon>Dikarya</taxon>
        <taxon>Ascomycota</taxon>
        <taxon>Pezizomycotina</taxon>
        <taxon>Orbiliomycetes</taxon>
        <taxon>Orbiliales</taxon>
        <taxon>Orbiliaceae</taxon>
        <taxon>Orbilia</taxon>
    </lineage>
</organism>
<keyword evidence="2" id="KW-0732">Signal</keyword>
<accession>A0AAV9UL58</accession>
<feature type="chain" id="PRO_5043609017" description="Hydrophobin" evidence="2">
    <location>
        <begin position="20"/>
        <end position="203"/>
    </location>
</feature>
<comment type="caution">
    <text evidence="3">The sequence shown here is derived from an EMBL/GenBank/DDBJ whole genome shotgun (WGS) entry which is preliminary data.</text>
</comment>
<name>A0AAV9UL58_9PEZI</name>
<evidence type="ECO:0000256" key="1">
    <source>
        <dbReference type="SAM" id="MobiDB-lite"/>
    </source>
</evidence>
<keyword evidence="4" id="KW-1185">Reference proteome</keyword>
<proteinExistence type="predicted"/>
<gene>
    <name evidence="3" type="ORF">TWF696_008365</name>
</gene>
<evidence type="ECO:0000313" key="4">
    <source>
        <dbReference type="Proteomes" id="UP001375240"/>
    </source>
</evidence>